<evidence type="ECO:0000313" key="3">
    <source>
        <dbReference type="Proteomes" id="UP000240987"/>
    </source>
</evidence>
<evidence type="ECO:0000313" key="2">
    <source>
        <dbReference type="EMBL" id="PSU42606.1"/>
    </source>
</evidence>
<dbReference type="OrthoDB" id="5233at2"/>
<keyword evidence="3" id="KW-1185">Reference proteome</keyword>
<proteinExistence type="predicted"/>
<dbReference type="EMBL" id="PYMJ01000065">
    <property type="protein sequence ID" value="PSU42606.1"/>
    <property type="molecule type" value="Genomic_DNA"/>
</dbReference>
<organism evidence="2 3">
    <name type="scientific">Photobacterium frigidiphilum</name>
    <dbReference type="NCBI Taxonomy" id="264736"/>
    <lineage>
        <taxon>Bacteria</taxon>
        <taxon>Pseudomonadati</taxon>
        <taxon>Pseudomonadota</taxon>
        <taxon>Gammaproteobacteria</taxon>
        <taxon>Vibrionales</taxon>
        <taxon>Vibrionaceae</taxon>
        <taxon>Photobacterium</taxon>
    </lineage>
</organism>
<accession>A0A2T3J624</accession>
<keyword evidence="1" id="KW-0812">Transmembrane</keyword>
<feature type="transmembrane region" description="Helical" evidence="1">
    <location>
        <begin position="44"/>
        <end position="66"/>
    </location>
</feature>
<reference evidence="2 3" key="1">
    <citation type="submission" date="2018-01" db="EMBL/GenBank/DDBJ databases">
        <title>Whole genome sequencing of Histamine producing bacteria.</title>
        <authorList>
            <person name="Butler K."/>
        </authorList>
    </citation>
    <scope>NUCLEOTIDE SEQUENCE [LARGE SCALE GENOMIC DNA]</scope>
    <source>
        <strain evidence="2 3">JCM 12947</strain>
    </source>
</reference>
<keyword evidence="1" id="KW-1133">Transmembrane helix</keyword>
<sequence>MTTVLVNKESEEEKTIPSGFSWTTLFFGIFVPLLRGYWPYFFGLLILCFFGGIGIFIAWFVCPFLINNHYRDHMLKNGWTTKEKHLEKKQREDEDRLFRQAMLAKAVN</sequence>
<comment type="caution">
    <text evidence="2">The sequence shown here is derived from an EMBL/GenBank/DDBJ whole genome shotgun (WGS) entry which is preliminary data.</text>
</comment>
<gene>
    <name evidence="2" type="ORF">C9J12_28845</name>
</gene>
<evidence type="ECO:0000256" key="1">
    <source>
        <dbReference type="SAM" id="Phobius"/>
    </source>
</evidence>
<dbReference type="AlphaFoldDB" id="A0A2T3J624"/>
<evidence type="ECO:0008006" key="4">
    <source>
        <dbReference type="Google" id="ProtNLM"/>
    </source>
</evidence>
<dbReference type="Proteomes" id="UP000240987">
    <property type="component" value="Unassembled WGS sequence"/>
</dbReference>
<dbReference type="RefSeq" id="WP_107246718.1">
    <property type="nucleotide sequence ID" value="NZ_PYMJ01000065.1"/>
</dbReference>
<protein>
    <recommendedName>
        <fullName evidence="4">DUF2628 domain-containing protein</fullName>
    </recommendedName>
</protein>
<name>A0A2T3J624_9GAMM</name>
<feature type="transmembrane region" description="Helical" evidence="1">
    <location>
        <begin position="20"/>
        <end position="38"/>
    </location>
</feature>
<keyword evidence="1" id="KW-0472">Membrane</keyword>